<dbReference type="Proteomes" id="UP000823521">
    <property type="component" value="Unassembled WGS sequence"/>
</dbReference>
<dbReference type="EMBL" id="WVUH01000089">
    <property type="protein sequence ID" value="MBO4206869.1"/>
    <property type="molecule type" value="Genomic_DNA"/>
</dbReference>
<dbReference type="Pfam" id="PF17851">
    <property type="entry name" value="GH43_C2"/>
    <property type="match status" value="1"/>
</dbReference>
<keyword evidence="3" id="KW-1185">Reference proteome</keyword>
<name>A0ABS3VR51_MICEH</name>
<feature type="domain" description="Beta-xylosidase C-terminal Concanavalin A-like" evidence="1">
    <location>
        <begin position="1"/>
        <end position="188"/>
    </location>
</feature>
<keyword evidence="2" id="KW-0378">Hydrolase</keyword>
<gene>
    <name evidence="2" type="ORF">GSF22_12765</name>
</gene>
<accession>A0ABS3VR51</accession>
<evidence type="ECO:0000313" key="3">
    <source>
        <dbReference type="Proteomes" id="UP000823521"/>
    </source>
</evidence>
<dbReference type="InterPro" id="IPR013320">
    <property type="entry name" value="ConA-like_dom_sf"/>
</dbReference>
<dbReference type="Gene3D" id="2.60.120.200">
    <property type="match status" value="1"/>
</dbReference>
<feature type="non-terminal residue" evidence="2">
    <location>
        <position position="1"/>
    </location>
</feature>
<organism evidence="2 3">
    <name type="scientific">Micromonospora echinofusca</name>
    <dbReference type="NCBI Taxonomy" id="47858"/>
    <lineage>
        <taxon>Bacteria</taxon>
        <taxon>Bacillati</taxon>
        <taxon>Actinomycetota</taxon>
        <taxon>Actinomycetes</taxon>
        <taxon>Micromonosporales</taxon>
        <taxon>Micromonosporaceae</taxon>
        <taxon>Micromonospora</taxon>
    </lineage>
</organism>
<comment type="caution">
    <text evidence="2">The sequence shown here is derived from an EMBL/GenBank/DDBJ whole genome shotgun (WGS) entry which is preliminary data.</text>
</comment>
<dbReference type="InterPro" id="IPR041542">
    <property type="entry name" value="GH43_C2"/>
</dbReference>
<protein>
    <submittedName>
        <fullName evidence="2">Glycoside hydrolase 43 family protein</fullName>
    </submittedName>
</protein>
<evidence type="ECO:0000259" key="1">
    <source>
        <dbReference type="Pfam" id="PF17851"/>
    </source>
</evidence>
<dbReference type="GO" id="GO:0016787">
    <property type="term" value="F:hydrolase activity"/>
    <property type="evidence" value="ECO:0007669"/>
    <property type="project" value="UniProtKB-KW"/>
</dbReference>
<evidence type="ECO:0000313" key="2">
    <source>
        <dbReference type="EMBL" id="MBO4206869.1"/>
    </source>
</evidence>
<proteinExistence type="predicted"/>
<sequence>LDPAWSTLRRPATPDWVDLTARRSHLRIVGGQSPAGRYRPSLVARPVTDPDFLLTAELEFRPATYRQLAGVTGYRDSRNWHYVYVTATDAGERVLEVLSCAAGRLVPYPGATLRLGERSRIALRVRFAGPVLRFGCDLGDGWRDLPPVLDATILTGQPGPAGAGAVAGLWVQDIGADGGHADVDVVTWRAGPAARP</sequence>
<reference evidence="2 3" key="1">
    <citation type="submission" date="2019-12" db="EMBL/GenBank/DDBJ databases">
        <title>Whole genome sequencing of endophytic Actinobacterium Micromonospora sp. MPMI6T.</title>
        <authorList>
            <person name="Evv R."/>
            <person name="Podile A.R."/>
        </authorList>
    </citation>
    <scope>NUCLEOTIDE SEQUENCE [LARGE SCALE GENOMIC DNA]</scope>
    <source>
        <strain evidence="2 3">MPMI6</strain>
    </source>
</reference>
<dbReference type="SUPFAM" id="SSF49899">
    <property type="entry name" value="Concanavalin A-like lectins/glucanases"/>
    <property type="match status" value="1"/>
</dbReference>